<dbReference type="Proteomes" id="UP001597120">
    <property type="component" value="Unassembled WGS sequence"/>
</dbReference>
<keyword evidence="4" id="KW-1185">Reference proteome</keyword>
<feature type="domain" description="YdbS-like PH" evidence="2">
    <location>
        <begin position="72"/>
        <end position="148"/>
    </location>
</feature>
<name>A0ABW3D732_9BACL</name>
<accession>A0ABW3D732</accession>
<organism evidence="3 4">
    <name type="scientific">Paenibacillus residui</name>
    <dbReference type="NCBI Taxonomy" id="629724"/>
    <lineage>
        <taxon>Bacteria</taxon>
        <taxon>Bacillati</taxon>
        <taxon>Bacillota</taxon>
        <taxon>Bacilli</taxon>
        <taxon>Bacillales</taxon>
        <taxon>Paenibacillaceae</taxon>
        <taxon>Paenibacillus</taxon>
    </lineage>
</organism>
<keyword evidence="1" id="KW-0472">Membrane</keyword>
<evidence type="ECO:0000313" key="3">
    <source>
        <dbReference type="EMBL" id="MFD0867695.1"/>
    </source>
</evidence>
<comment type="caution">
    <text evidence="3">The sequence shown here is derived from an EMBL/GenBank/DDBJ whole genome shotgun (WGS) entry which is preliminary data.</text>
</comment>
<proteinExistence type="predicted"/>
<feature type="transmembrane region" description="Helical" evidence="1">
    <location>
        <begin position="21"/>
        <end position="40"/>
    </location>
</feature>
<dbReference type="PANTHER" id="PTHR34473:SF2">
    <property type="entry name" value="UPF0699 TRANSMEMBRANE PROTEIN YDBT"/>
    <property type="match status" value="1"/>
</dbReference>
<dbReference type="EMBL" id="JBHTIU010000002">
    <property type="protein sequence ID" value="MFD0867695.1"/>
    <property type="molecule type" value="Genomic_DNA"/>
</dbReference>
<sequence length="159" mass="18381">MRPEPRHKIDIRALTVWRWEGAITSFLMAAAGGVLLFLTIKFDWPYWISAIVWALIAIGTVWFVVIVPKWSWHRWRYEIREEEIDLQRGIIFRTRTIIPMVRVQHVDTNQGPIMRKFGLSTVTFSTAAGGHEIPALANETADQVRDRIAELARVSNEDV</sequence>
<dbReference type="PANTHER" id="PTHR34473">
    <property type="entry name" value="UPF0699 TRANSMEMBRANE PROTEIN YDBS"/>
    <property type="match status" value="1"/>
</dbReference>
<dbReference type="RefSeq" id="WP_144935453.1">
    <property type="nucleotide sequence ID" value="NZ_JBHTIU010000002.1"/>
</dbReference>
<keyword evidence="1" id="KW-0812">Transmembrane</keyword>
<dbReference type="InterPro" id="IPR005182">
    <property type="entry name" value="YdbS-like_PH"/>
</dbReference>
<evidence type="ECO:0000259" key="2">
    <source>
        <dbReference type="Pfam" id="PF03703"/>
    </source>
</evidence>
<dbReference type="Pfam" id="PF03703">
    <property type="entry name" value="bPH_2"/>
    <property type="match status" value="1"/>
</dbReference>
<evidence type="ECO:0000313" key="4">
    <source>
        <dbReference type="Proteomes" id="UP001597120"/>
    </source>
</evidence>
<reference evidence="4" key="1">
    <citation type="journal article" date="2019" name="Int. J. Syst. Evol. Microbiol.">
        <title>The Global Catalogue of Microorganisms (GCM) 10K type strain sequencing project: providing services to taxonomists for standard genome sequencing and annotation.</title>
        <authorList>
            <consortium name="The Broad Institute Genomics Platform"/>
            <consortium name="The Broad Institute Genome Sequencing Center for Infectious Disease"/>
            <person name="Wu L."/>
            <person name="Ma J."/>
        </authorList>
    </citation>
    <scope>NUCLEOTIDE SEQUENCE [LARGE SCALE GENOMIC DNA]</scope>
    <source>
        <strain evidence="4">CCUG 57263</strain>
    </source>
</reference>
<evidence type="ECO:0000256" key="1">
    <source>
        <dbReference type="SAM" id="Phobius"/>
    </source>
</evidence>
<feature type="transmembrane region" description="Helical" evidence="1">
    <location>
        <begin position="46"/>
        <end position="67"/>
    </location>
</feature>
<keyword evidence="1" id="KW-1133">Transmembrane helix</keyword>
<protein>
    <submittedName>
        <fullName evidence="3">PH domain-containing protein</fullName>
    </submittedName>
</protein>
<gene>
    <name evidence="3" type="ORF">ACFQ03_00855</name>
</gene>